<keyword evidence="2" id="KW-1185">Reference proteome</keyword>
<dbReference type="EMBL" id="MH513984">
    <property type="protein sequence ID" value="AXH48864.1"/>
    <property type="molecule type" value="Genomic_DNA"/>
</dbReference>
<reference evidence="2" key="1">
    <citation type="submission" date="2018-06" db="EMBL/GenBank/DDBJ databases">
        <authorList>
            <person name="Zhirakovskaya E."/>
        </authorList>
    </citation>
    <scope>NUCLEOTIDE SEQUENCE [LARGE SCALE GENOMIC DNA]</scope>
</reference>
<sequence>MNKPDSERLRNRTCHGWAFRVLEPAEETAVRAYLASGNPSDLDGTSYRAMRDDVYETMPARQRH</sequence>
<dbReference type="GeneID" id="64871504"/>
<gene>
    <name evidence="1" type="primary">90</name>
    <name evidence="1" type="ORF">SEA_STEAMY_90</name>
</gene>
<dbReference type="Proteomes" id="UP000259157">
    <property type="component" value="Segment"/>
</dbReference>
<dbReference type="RefSeq" id="YP_010061877.1">
    <property type="nucleotide sequence ID" value="NC_054787.1"/>
</dbReference>
<evidence type="ECO:0000313" key="2">
    <source>
        <dbReference type="Proteomes" id="UP000259157"/>
    </source>
</evidence>
<organism evidence="1 2">
    <name type="scientific">Mycobacterium phage Steamy</name>
    <dbReference type="NCBI Taxonomy" id="2250309"/>
    <lineage>
        <taxon>Viruses</taxon>
        <taxon>Duplodnaviria</taxon>
        <taxon>Heunggongvirae</taxon>
        <taxon>Uroviricota</taxon>
        <taxon>Caudoviricetes</taxon>
        <taxon>Pharaohvirus</taxon>
        <taxon>Pharaohvirus steamy</taxon>
    </lineage>
</organism>
<proteinExistence type="predicted"/>
<dbReference type="KEGG" id="vg:64871504"/>
<accession>A0A345L0R2</accession>
<protein>
    <submittedName>
        <fullName evidence="1">Uncharacterized protein</fullName>
    </submittedName>
</protein>
<evidence type="ECO:0000313" key="1">
    <source>
        <dbReference type="EMBL" id="AXH48864.1"/>
    </source>
</evidence>
<name>A0A345L0R2_9CAUD</name>